<dbReference type="HOGENOM" id="CLU_778203_0_0_10"/>
<dbReference type="STRING" id="309807.SRU_1403"/>
<organism evidence="3 4">
    <name type="scientific">Salinibacter ruber (strain DSM 13855 / M31)</name>
    <dbReference type="NCBI Taxonomy" id="309807"/>
    <lineage>
        <taxon>Bacteria</taxon>
        <taxon>Pseudomonadati</taxon>
        <taxon>Rhodothermota</taxon>
        <taxon>Rhodothermia</taxon>
        <taxon>Rhodothermales</taxon>
        <taxon>Salinibacteraceae</taxon>
        <taxon>Salinibacter</taxon>
    </lineage>
</organism>
<dbReference type="InterPro" id="IPR050202">
    <property type="entry name" value="Cyt/Deoxycyt_deaminase"/>
</dbReference>
<dbReference type="GO" id="GO:0004126">
    <property type="term" value="F:cytidine deaminase activity"/>
    <property type="evidence" value="ECO:0007669"/>
    <property type="project" value="UniProtKB-ARBA"/>
</dbReference>
<dbReference type="Proteomes" id="UP000008674">
    <property type="component" value="Chromosome"/>
</dbReference>
<dbReference type="OrthoDB" id="9795347at2"/>
<feature type="domain" description="CMP/dCMP-type deaminase" evidence="2">
    <location>
        <begin position="299"/>
        <end position="425"/>
    </location>
</feature>
<evidence type="ECO:0000313" key="4">
    <source>
        <dbReference type="Proteomes" id="UP000008674"/>
    </source>
</evidence>
<dbReference type="EMBL" id="CP000159">
    <property type="protein sequence ID" value="ABC44518.1"/>
    <property type="molecule type" value="Genomic_DNA"/>
</dbReference>
<dbReference type="PANTHER" id="PTHR11644:SF2">
    <property type="entry name" value="CYTIDINE DEAMINASE"/>
    <property type="match status" value="1"/>
</dbReference>
<dbReference type="AlphaFoldDB" id="Q2S2Q4"/>
<gene>
    <name evidence="3" type="ordered locus">SRU_1403</name>
</gene>
<name>Q2S2Q4_SALRD</name>
<evidence type="ECO:0000313" key="3">
    <source>
        <dbReference type="EMBL" id="ABC44518.1"/>
    </source>
</evidence>
<dbReference type="EnsemblBacteria" id="ABC44518">
    <property type="protein sequence ID" value="ABC44518"/>
    <property type="gene ID" value="SRU_1403"/>
</dbReference>
<evidence type="ECO:0000259" key="2">
    <source>
        <dbReference type="PROSITE" id="PS51747"/>
    </source>
</evidence>
<comment type="similarity">
    <text evidence="1">Belongs to the cytidine and deoxycytidylate deaminase family.</text>
</comment>
<reference evidence="3 4" key="1">
    <citation type="journal article" date="2005" name="Proc. Natl. Acad. Sci. U.S.A.">
        <title>The genome of Salinibacter ruber: convergence and gene exchange among hyperhalophilic bacteria and archaea.</title>
        <authorList>
            <person name="Mongodin E.F."/>
            <person name="Nelson K.E."/>
            <person name="Daugherty S."/>
            <person name="Deboy R.T."/>
            <person name="Wister J."/>
            <person name="Khouri H."/>
            <person name="Weidman J."/>
            <person name="Walsh D.A."/>
            <person name="Papke R.T."/>
            <person name="Sanchez Perez G."/>
            <person name="Sharma A.K."/>
            <person name="Nesbo C.L."/>
            <person name="MacLeod D."/>
            <person name="Bapteste E."/>
            <person name="Doolittle W.F."/>
            <person name="Charlebois R.L."/>
            <person name="Legault B."/>
            <person name="Rodriguez-Valera F."/>
        </authorList>
    </citation>
    <scope>NUCLEOTIDE SEQUENCE [LARGE SCALE GENOMIC DNA]</scope>
    <source>
        <strain evidence="4">DSM 13855 / CECT 5946 / M31</strain>
    </source>
</reference>
<dbReference type="SUPFAM" id="SSF53927">
    <property type="entry name" value="Cytidine deaminase-like"/>
    <property type="match status" value="2"/>
</dbReference>
<dbReference type="PANTHER" id="PTHR11644">
    <property type="entry name" value="CYTIDINE DEAMINASE"/>
    <property type="match status" value="1"/>
</dbReference>
<dbReference type="GO" id="GO:0055086">
    <property type="term" value="P:nucleobase-containing small molecule metabolic process"/>
    <property type="evidence" value="ECO:0007669"/>
    <property type="project" value="UniProtKB-ARBA"/>
</dbReference>
<sequence length="431" mass="46320">MKLAPVRVHFNAGLLNRRKGRLQIQVGPGKPLHHERPKVGVVAPGVDGRGAGRDVHLQGQTEGAGLGVSVGRREEMLFATSRLDPEVVSLLGGHKALAYGKFGRLIGHTAAWGCGKNDLDPNLSTSRFDRKVAPRLSLVQTGTSSRFHRFPPAQFVNFGSPPRLMPPSDSALDPPRRRARDLLPRAHVPFSDAPTAAVLLLDDGRWVPGVRLESASYSLTIPALLNAYTTAVALGHESSIVAFVLSRPFRREEALYVEDLPQGPFEPAADDAWVRGAGGNGALPAMQAVLPPGLDVSIDGTEDGLQAVRRVSRRAHVPSSGYPVGAILETQEGPFVPGVNVEHPDWARILCAERNVLGTMHSYALPSPRRLYLTCDEDPEGTPCGACRQLLAELAPETTLWMDRHDAAPERSSASALLPGSFRGRALLDAS</sequence>
<evidence type="ECO:0000256" key="1">
    <source>
        <dbReference type="ARBA" id="ARBA00006576"/>
    </source>
</evidence>
<dbReference type="eggNOG" id="COG0295">
    <property type="taxonomic scope" value="Bacteria"/>
</dbReference>
<dbReference type="KEGG" id="sru:SRU_1403"/>
<dbReference type="InterPro" id="IPR002125">
    <property type="entry name" value="CMP_dCMP_dom"/>
</dbReference>
<dbReference type="GO" id="GO:0072527">
    <property type="term" value="P:pyrimidine-containing compound metabolic process"/>
    <property type="evidence" value="ECO:0007669"/>
    <property type="project" value="UniProtKB-ARBA"/>
</dbReference>
<dbReference type="Gene3D" id="3.40.140.10">
    <property type="entry name" value="Cytidine Deaminase, domain 2"/>
    <property type="match status" value="2"/>
</dbReference>
<dbReference type="Pfam" id="PF00383">
    <property type="entry name" value="dCMP_cyt_deam_1"/>
    <property type="match status" value="1"/>
</dbReference>
<keyword evidence="4" id="KW-1185">Reference proteome</keyword>
<dbReference type="InterPro" id="IPR016193">
    <property type="entry name" value="Cytidine_deaminase-like"/>
</dbReference>
<proteinExistence type="inferred from homology"/>
<dbReference type="PROSITE" id="PS51747">
    <property type="entry name" value="CYT_DCMP_DEAMINASES_2"/>
    <property type="match status" value="1"/>
</dbReference>
<dbReference type="CDD" id="cd01283">
    <property type="entry name" value="cytidine_deaminase"/>
    <property type="match status" value="2"/>
</dbReference>
<protein>
    <submittedName>
        <fullName evidence="3">Cytidine and deoxycytidylate deaminase zinc-binding region domain protein</fullName>
    </submittedName>
</protein>
<accession>Q2S2Q4</accession>
<dbReference type="GO" id="GO:0005829">
    <property type="term" value="C:cytosol"/>
    <property type="evidence" value="ECO:0007669"/>
    <property type="project" value="TreeGrafter"/>
</dbReference>
<dbReference type="GO" id="GO:0008270">
    <property type="term" value="F:zinc ion binding"/>
    <property type="evidence" value="ECO:0007669"/>
    <property type="project" value="TreeGrafter"/>
</dbReference>